<accession>A0ACB9EY49</accession>
<evidence type="ECO:0000313" key="2">
    <source>
        <dbReference type="Proteomes" id="UP001055811"/>
    </source>
</evidence>
<proteinExistence type="predicted"/>
<dbReference type="Proteomes" id="UP001055811">
    <property type="component" value="Linkage Group LG03"/>
</dbReference>
<organism evidence="1 2">
    <name type="scientific">Cichorium intybus</name>
    <name type="common">Chicory</name>
    <dbReference type="NCBI Taxonomy" id="13427"/>
    <lineage>
        <taxon>Eukaryota</taxon>
        <taxon>Viridiplantae</taxon>
        <taxon>Streptophyta</taxon>
        <taxon>Embryophyta</taxon>
        <taxon>Tracheophyta</taxon>
        <taxon>Spermatophyta</taxon>
        <taxon>Magnoliopsida</taxon>
        <taxon>eudicotyledons</taxon>
        <taxon>Gunneridae</taxon>
        <taxon>Pentapetalae</taxon>
        <taxon>asterids</taxon>
        <taxon>campanulids</taxon>
        <taxon>Asterales</taxon>
        <taxon>Asteraceae</taxon>
        <taxon>Cichorioideae</taxon>
        <taxon>Cichorieae</taxon>
        <taxon>Cichoriinae</taxon>
        <taxon>Cichorium</taxon>
    </lineage>
</organism>
<dbReference type="EMBL" id="CM042011">
    <property type="protein sequence ID" value="KAI3763988.1"/>
    <property type="molecule type" value="Genomic_DNA"/>
</dbReference>
<reference evidence="2" key="1">
    <citation type="journal article" date="2022" name="Mol. Ecol. Resour.">
        <title>The genomes of chicory, endive, great burdock and yacon provide insights into Asteraceae palaeo-polyploidization history and plant inulin production.</title>
        <authorList>
            <person name="Fan W."/>
            <person name="Wang S."/>
            <person name="Wang H."/>
            <person name="Wang A."/>
            <person name="Jiang F."/>
            <person name="Liu H."/>
            <person name="Zhao H."/>
            <person name="Xu D."/>
            <person name="Zhang Y."/>
        </authorList>
    </citation>
    <scope>NUCLEOTIDE SEQUENCE [LARGE SCALE GENOMIC DNA]</scope>
    <source>
        <strain evidence="2">cv. Punajuju</strain>
    </source>
</reference>
<gene>
    <name evidence="1" type="ORF">L2E82_13986</name>
</gene>
<name>A0ACB9EY49_CICIN</name>
<protein>
    <submittedName>
        <fullName evidence="1">Uncharacterized protein</fullName>
    </submittedName>
</protein>
<comment type="caution">
    <text evidence="1">The sequence shown here is derived from an EMBL/GenBank/DDBJ whole genome shotgun (WGS) entry which is preliminary data.</text>
</comment>
<evidence type="ECO:0000313" key="1">
    <source>
        <dbReference type="EMBL" id="KAI3763988.1"/>
    </source>
</evidence>
<reference evidence="1 2" key="2">
    <citation type="journal article" date="2022" name="Mol. Ecol. Resour.">
        <title>The genomes of chicory, endive, great burdock and yacon provide insights into Asteraceae paleo-polyploidization history and plant inulin production.</title>
        <authorList>
            <person name="Fan W."/>
            <person name="Wang S."/>
            <person name="Wang H."/>
            <person name="Wang A."/>
            <person name="Jiang F."/>
            <person name="Liu H."/>
            <person name="Zhao H."/>
            <person name="Xu D."/>
            <person name="Zhang Y."/>
        </authorList>
    </citation>
    <scope>NUCLEOTIDE SEQUENCE [LARGE SCALE GENOMIC DNA]</scope>
    <source>
        <strain evidence="2">cv. Punajuju</strain>
        <tissue evidence="1">Leaves</tissue>
    </source>
</reference>
<keyword evidence="2" id="KW-1185">Reference proteome</keyword>
<sequence>MGDLHSIAYFSNQPHSHRSSLNWEIHNLQLLNTDVSHCYGAGMEMKDTSPFYDQSFMDSDLSSGYLEDALFEFSSKRRRLMMTPDIHRQTSYQNSTPPSYPSYWDFNSTGDCDNFGGLDVSGNNSTSSSQSKTSINSQFLSEKETLSSSDHVTGGIEDRKKKVITRVVYPFALVKPGGLKGDMTLNEINERILMPPTRPVRHPVGDFACRPLVSLDGPGLSGKAVVALTRIQTHGRGTITIIRTKN</sequence>